<dbReference type="GO" id="GO:0005524">
    <property type="term" value="F:ATP binding"/>
    <property type="evidence" value="ECO:0007669"/>
    <property type="project" value="InterPro"/>
</dbReference>
<protein>
    <recommendedName>
        <fullName evidence="1">Protein kinase domain-containing protein</fullName>
    </recommendedName>
</protein>
<dbReference type="InterPro" id="IPR011009">
    <property type="entry name" value="Kinase-like_dom_sf"/>
</dbReference>
<dbReference type="OrthoDB" id="4368010at2"/>
<organism evidence="2 3">
    <name type="scientific">Stigmatella aurantiaca</name>
    <dbReference type="NCBI Taxonomy" id="41"/>
    <lineage>
        <taxon>Bacteria</taxon>
        <taxon>Pseudomonadati</taxon>
        <taxon>Myxococcota</taxon>
        <taxon>Myxococcia</taxon>
        <taxon>Myxococcales</taxon>
        <taxon>Cystobacterineae</taxon>
        <taxon>Archangiaceae</taxon>
        <taxon>Stigmatella</taxon>
    </lineage>
</organism>
<gene>
    <name evidence="2" type="ORF">SAMN05444354_115161</name>
</gene>
<dbReference type="Proteomes" id="UP000182719">
    <property type="component" value="Unassembled WGS sequence"/>
</dbReference>
<evidence type="ECO:0000313" key="3">
    <source>
        <dbReference type="Proteomes" id="UP000182719"/>
    </source>
</evidence>
<feature type="domain" description="Protein kinase" evidence="1">
    <location>
        <begin position="73"/>
        <end position="345"/>
    </location>
</feature>
<dbReference type="EMBL" id="FOAP01000015">
    <property type="protein sequence ID" value="SEM36983.1"/>
    <property type="molecule type" value="Genomic_DNA"/>
</dbReference>
<reference evidence="3" key="1">
    <citation type="submission" date="2016-10" db="EMBL/GenBank/DDBJ databases">
        <authorList>
            <person name="Varghese N."/>
            <person name="Submissions S."/>
        </authorList>
    </citation>
    <scope>NUCLEOTIDE SEQUENCE [LARGE SCALE GENOMIC DNA]</scope>
    <source>
        <strain evidence="3">DSM 17044</strain>
    </source>
</reference>
<proteinExistence type="predicted"/>
<evidence type="ECO:0000259" key="1">
    <source>
        <dbReference type="PROSITE" id="PS50011"/>
    </source>
</evidence>
<dbReference type="GO" id="GO:0004672">
    <property type="term" value="F:protein kinase activity"/>
    <property type="evidence" value="ECO:0007669"/>
    <property type="project" value="InterPro"/>
</dbReference>
<dbReference type="AlphaFoldDB" id="A0A1H7XTM1"/>
<accession>A0A1H7XTM1</accession>
<sequence length="345" mass="37550">MLARTRMNYELLKCPGCGANFPPPAYLWGSLTCAYCGATAVAATGGWPLAPPPPPETPYAPHLPRATVAGVRYAVLGRLGRGDSSDVFLVRRDSRLSELGVLKVVRAQEDAPLIAREFELLRELMDSKAQGAEHFHRLLPQPVAQGPVKDPEGTPRAAAVYRWRSGFQHTFSEVLEASPAGVDPRAAVWMWKRVLELLTFVHASGYVHGAVLPPHLLVHPRDHGVVLVGWGCAVRFASRQPLPAWSQRHRAFYPPEVWDGAPPTPATDLAMSARSLVAVLGGDPETGNVPTAVPPPLADLLKQQVNPGHRKALDDAWTLKEQLDAAAKEAFGPPRYTPFTLPGWR</sequence>
<dbReference type="Gene3D" id="1.10.510.10">
    <property type="entry name" value="Transferase(Phosphotransferase) domain 1"/>
    <property type="match status" value="1"/>
</dbReference>
<dbReference type="RefSeq" id="WP_075009173.1">
    <property type="nucleotide sequence ID" value="NZ_FOAP01000015.1"/>
</dbReference>
<name>A0A1H7XTM1_STIAU</name>
<evidence type="ECO:0000313" key="2">
    <source>
        <dbReference type="EMBL" id="SEM36983.1"/>
    </source>
</evidence>
<dbReference type="PROSITE" id="PS50011">
    <property type="entry name" value="PROTEIN_KINASE_DOM"/>
    <property type="match status" value="1"/>
</dbReference>
<dbReference type="InterPro" id="IPR000719">
    <property type="entry name" value="Prot_kinase_dom"/>
</dbReference>
<dbReference type="SUPFAM" id="SSF56112">
    <property type="entry name" value="Protein kinase-like (PK-like)"/>
    <property type="match status" value="1"/>
</dbReference>
<keyword evidence="3" id="KW-1185">Reference proteome</keyword>